<sequence length="1151" mass="125994">MRIAKFLLLLLFLQLTTKVHSQKISLNLKQASLSRVLDEISKQAGVSVIYNENLIVGLPAVTISVKDASVQEVLDKCLKDLPLAYDINGLVIRLKSKKSSAAKGEVPATGNPDGLADIKGKVICGDKPLAGASITLAPGGRGVSADENGNFTLPEVAPGNYKLSISSLGCQGTSRDLLVSGSDVFLNISLKPAAEEVAEVVVTVGYTQKKPGEITGAIQTISGEQFRKGIMTSDPVSMLKGLATGLYISEQNAGDPTSSGGQIFVRGQSSIAGVGVDQVNEYVMPKLNYGPLIVLDGVILPNQNLKDVVSPQEIDNISVLKDAAATAIYGSRAAAGVLVVTTKKGAGVKSRITAEIKYGLNHPNRGPVRYLNGRELYNLQKEYYTQDYQINEAALSAQYPTAEAYLNYRLPSQADLANEFNWQDYAFVNSSNRQVDLSASGGNDRTKYYVGGTYYDEQSTGVNNRLKRGSLRLNLTSNVTDRLQLNVSINGIMNDGNRDVGLNAAPLLYLFPWANPYNADGSLKPYLLYKVNGATQQRANPLFENQYNFNRLRSQLLFGSIRLQYKITDWLTFSTTNSGNLNYSKNETYYDVRSFTGSGQFWSSQGFLGTNTSYLYSFLTSNQLNMRKSFGEHSITALAAMEYGKTTAEDMLVNVNHVPAGYPVITLAGQLGGSFDLSSYGIPSTKAGNLDGGKEQQAVYSVFGEAAYTFKRRYSVSASVRTDASSNFGRDQRYGTFFSTGGAWVLSEEQFLKSCKAINNLKLRANYGTSGSQLGDNFLTQTLYQPGSIYGGQAASTIAILGNPSLRWEVTRTVSTGLDVGLWNRFNASVDFYNRDSRDLLQKVTLPAVAGFRTQWRNVAAVRNRGIELLINSTNVRNKNFQWTSSFNISYNTNSIIKVADDSLKQGYSTGTYYLYKGEDINAMKAIRYSGVDAQTGKPLFEKLLFDEKGNIAGKQYVNTVAEVGGQSDPRQFQTLGSFRPRYFGGLTNTFTYKQFSLNVLITYAFKYIVNDYNSSFQQGSYIPSVTQLAFRSNQKVWTQPGQADATEPMLYYHSNTSYYASSKSMHDGSHARLRSIRLGYELSSFMTNKLRISGMTLYVSADNLWTVYSKNLLAADPEGPSVGEAQSFGNSVGAGLGAPRRYVFGVQVIF</sequence>
<keyword evidence="9 10" id="KW-0998">Cell outer membrane</keyword>
<keyword evidence="2 10" id="KW-0813">Transport</keyword>
<dbReference type="InterPro" id="IPR012910">
    <property type="entry name" value="Plug_dom"/>
</dbReference>
<evidence type="ECO:0000259" key="14">
    <source>
        <dbReference type="Pfam" id="PF07715"/>
    </source>
</evidence>
<evidence type="ECO:0000259" key="12">
    <source>
        <dbReference type="Pfam" id="PF00593"/>
    </source>
</evidence>
<comment type="similarity">
    <text evidence="10 11">Belongs to the TonB-dependent receptor family.</text>
</comment>
<keyword evidence="7 11" id="KW-0798">TonB box</keyword>
<evidence type="ECO:0000256" key="5">
    <source>
        <dbReference type="ARBA" id="ARBA00022692"/>
    </source>
</evidence>
<reference evidence="16" key="1">
    <citation type="submission" date="2017-01" db="EMBL/GenBank/DDBJ databases">
        <authorList>
            <person name="Varghese N."/>
            <person name="Submissions S."/>
        </authorList>
    </citation>
    <scope>NUCLEOTIDE SEQUENCE [LARGE SCALE GENOMIC DNA]</scope>
    <source>
        <strain evidence="16">DSM 21054</strain>
    </source>
</reference>
<dbReference type="GO" id="GO:0006826">
    <property type="term" value="P:iron ion transport"/>
    <property type="evidence" value="ECO:0007669"/>
    <property type="project" value="UniProtKB-KW"/>
</dbReference>
<evidence type="ECO:0000313" key="15">
    <source>
        <dbReference type="EMBL" id="SIT33626.1"/>
    </source>
</evidence>
<dbReference type="InterPro" id="IPR023997">
    <property type="entry name" value="TonB-dep_OMP_SusC/RagA_CS"/>
</dbReference>
<protein>
    <submittedName>
        <fullName evidence="15">TonB-linked outer membrane protein, SusC/RagA family</fullName>
    </submittedName>
</protein>
<evidence type="ECO:0000256" key="1">
    <source>
        <dbReference type="ARBA" id="ARBA00004571"/>
    </source>
</evidence>
<evidence type="ECO:0000256" key="7">
    <source>
        <dbReference type="ARBA" id="ARBA00023077"/>
    </source>
</evidence>
<keyword evidence="8 10" id="KW-0472">Membrane</keyword>
<name>A0A1N7RER5_9BACT</name>
<comment type="subcellular location">
    <subcellularLocation>
        <location evidence="1 10">Cell outer membrane</location>
        <topology evidence="1 10">Multi-pass membrane protein</topology>
    </subcellularLocation>
</comment>
<dbReference type="Proteomes" id="UP000186917">
    <property type="component" value="Unassembled WGS sequence"/>
</dbReference>
<dbReference type="OrthoDB" id="9768177at2"/>
<dbReference type="NCBIfam" id="TIGR04057">
    <property type="entry name" value="SusC_RagA_signa"/>
    <property type="match status" value="1"/>
</dbReference>
<evidence type="ECO:0000256" key="8">
    <source>
        <dbReference type="ARBA" id="ARBA00023136"/>
    </source>
</evidence>
<dbReference type="Pfam" id="PF13715">
    <property type="entry name" value="CarbopepD_reg_2"/>
    <property type="match status" value="1"/>
</dbReference>
<dbReference type="AlphaFoldDB" id="A0A1N7RER5"/>
<accession>A0A1N7RER5</accession>
<dbReference type="SUPFAM" id="SSF56935">
    <property type="entry name" value="Porins"/>
    <property type="match status" value="1"/>
</dbReference>
<evidence type="ECO:0000256" key="10">
    <source>
        <dbReference type="PROSITE-ProRule" id="PRU01360"/>
    </source>
</evidence>
<evidence type="ECO:0000313" key="16">
    <source>
        <dbReference type="Proteomes" id="UP000186917"/>
    </source>
</evidence>
<keyword evidence="5 10" id="KW-0812">Transmembrane</keyword>
<dbReference type="RefSeq" id="WP_076382316.1">
    <property type="nucleotide sequence ID" value="NZ_AP017422.1"/>
</dbReference>
<organism evidence="15 16">
    <name type="scientific">Filimonas lacunae</name>
    <dbReference type="NCBI Taxonomy" id="477680"/>
    <lineage>
        <taxon>Bacteria</taxon>
        <taxon>Pseudomonadati</taxon>
        <taxon>Bacteroidota</taxon>
        <taxon>Chitinophagia</taxon>
        <taxon>Chitinophagales</taxon>
        <taxon>Chitinophagaceae</taxon>
        <taxon>Filimonas</taxon>
    </lineage>
</organism>
<dbReference type="PROSITE" id="PS52016">
    <property type="entry name" value="TONB_DEPENDENT_REC_3"/>
    <property type="match status" value="1"/>
</dbReference>
<dbReference type="InterPro" id="IPR037066">
    <property type="entry name" value="Plug_dom_sf"/>
</dbReference>
<dbReference type="Gene3D" id="2.170.130.10">
    <property type="entry name" value="TonB-dependent receptor, plug domain"/>
    <property type="match status" value="1"/>
</dbReference>
<dbReference type="STRING" id="477680.SAMN05421788_11321"/>
<keyword evidence="16" id="KW-1185">Reference proteome</keyword>
<dbReference type="SUPFAM" id="SSF49464">
    <property type="entry name" value="Carboxypeptidase regulatory domain-like"/>
    <property type="match status" value="1"/>
</dbReference>
<evidence type="ECO:0000259" key="13">
    <source>
        <dbReference type="Pfam" id="PF07660"/>
    </source>
</evidence>
<evidence type="ECO:0000256" key="11">
    <source>
        <dbReference type="RuleBase" id="RU003357"/>
    </source>
</evidence>
<dbReference type="Gene3D" id="3.55.50.30">
    <property type="match status" value="1"/>
</dbReference>
<dbReference type="Pfam" id="PF07660">
    <property type="entry name" value="STN"/>
    <property type="match status" value="1"/>
</dbReference>
<proteinExistence type="inferred from homology"/>
<dbReference type="Gene3D" id="2.60.40.1120">
    <property type="entry name" value="Carboxypeptidase-like, regulatory domain"/>
    <property type="match status" value="1"/>
</dbReference>
<dbReference type="NCBIfam" id="TIGR04056">
    <property type="entry name" value="OMP_RagA_SusC"/>
    <property type="match status" value="1"/>
</dbReference>
<evidence type="ECO:0000256" key="3">
    <source>
        <dbReference type="ARBA" id="ARBA00022452"/>
    </source>
</evidence>
<keyword evidence="4" id="KW-0410">Iron transport</keyword>
<dbReference type="InterPro" id="IPR008969">
    <property type="entry name" value="CarboxyPept-like_regulatory"/>
</dbReference>
<feature type="domain" description="TonB-dependent receptor-like beta-barrel" evidence="12">
    <location>
        <begin position="510"/>
        <end position="1105"/>
    </location>
</feature>
<feature type="domain" description="TonB-dependent receptor plug" evidence="14">
    <location>
        <begin position="213"/>
        <end position="337"/>
    </location>
</feature>
<evidence type="ECO:0000256" key="2">
    <source>
        <dbReference type="ARBA" id="ARBA00022448"/>
    </source>
</evidence>
<gene>
    <name evidence="15" type="ORF">SAMN05421788_11321</name>
</gene>
<keyword evidence="6" id="KW-0408">Iron</keyword>
<feature type="domain" description="Secretin/TonB short N-terminal" evidence="13">
    <location>
        <begin position="46"/>
        <end position="95"/>
    </location>
</feature>
<dbReference type="InterPro" id="IPR036942">
    <property type="entry name" value="Beta-barrel_TonB_sf"/>
</dbReference>
<dbReference type="InterPro" id="IPR023996">
    <property type="entry name" value="TonB-dep_OMP_SusC/RagA"/>
</dbReference>
<evidence type="ECO:0000256" key="9">
    <source>
        <dbReference type="ARBA" id="ARBA00023237"/>
    </source>
</evidence>
<dbReference type="GO" id="GO:0009279">
    <property type="term" value="C:cell outer membrane"/>
    <property type="evidence" value="ECO:0007669"/>
    <property type="project" value="UniProtKB-SubCell"/>
</dbReference>
<dbReference type="Pfam" id="PF07715">
    <property type="entry name" value="Plug"/>
    <property type="match status" value="1"/>
</dbReference>
<dbReference type="Gene3D" id="2.40.170.20">
    <property type="entry name" value="TonB-dependent receptor, beta-barrel domain"/>
    <property type="match status" value="1"/>
</dbReference>
<evidence type="ECO:0000256" key="4">
    <source>
        <dbReference type="ARBA" id="ARBA00022496"/>
    </source>
</evidence>
<dbReference type="InterPro" id="IPR000531">
    <property type="entry name" value="Beta-barrel_TonB"/>
</dbReference>
<dbReference type="InterPro" id="IPR011662">
    <property type="entry name" value="Secretin/TonB_short_N"/>
</dbReference>
<keyword evidence="4" id="KW-0406">Ion transport</keyword>
<dbReference type="EMBL" id="FTOR01000013">
    <property type="protein sequence ID" value="SIT33626.1"/>
    <property type="molecule type" value="Genomic_DNA"/>
</dbReference>
<dbReference type="InterPro" id="IPR039426">
    <property type="entry name" value="TonB-dep_rcpt-like"/>
</dbReference>
<keyword evidence="3 10" id="KW-1134">Transmembrane beta strand</keyword>
<dbReference type="Pfam" id="PF00593">
    <property type="entry name" value="TonB_dep_Rec_b-barrel"/>
    <property type="match status" value="1"/>
</dbReference>
<evidence type="ECO:0000256" key="6">
    <source>
        <dbReference type="ARBA" id="ARBA00023004"/>
    </source>
</evidence>